<feature type="transmembrane region" description="Helical" evidence="1">
    <location>
        <begin position="94"/>
        <end position="113"/>
    </location>
</feature>
<comment type="caution">
    <text evidence="2">The sequence shown here is derived from an EMBL/GenBank/DDBJ whole genome shotgun (WGS) entry which is preliminary data.</text>
</comment>
<evidence type="ECO:0000313" key="2">
    <source>
        <dbReference type="EMBL" id="TSH94136.1"/>
    </source>
</evidence>
<organism evidence="2 3">
    <name type="scientific">Verticiella sediminum</name>
    <dbReference type="NCBI Taxonomy" id="1247510"/>
    <lineage>
        <taxon>Bacteria</taxon>
        <taxon>Pseudomonadati</taxon>
        <taxon>Pseudomonadota</taxon>
        <taxon>Betaproteobacteria</taxon>
        <taxon>Burkholderiales</taxon>
        <taxon>Alcaligenaceae</taxon>
        <taxon>Verticiella</taxon>
    </lineage>
</organism>
<keyword evidence="1" id="KW-1133">Transmembrane helix</keyword>
<keyword evidence="1" id="KW-0472">Membrane</keyword>
<gene>
    <name evidence="2" type="ORF">FOZ76_12520</name>
</gene>
<sequence length="130" mass="14242">MPHALTPWMIVHLAAAVAAIVLGATVFLRRKGSRSHRRLGRAWAVLMLIVIGSSFLIRTGGHYSWLHLLSVGSLAALVLAVYHARKHNLRAHRSAMLGLYVGGLVIAGIFTLLPSRVLGWHLWNALGWLS</sequence>
<feature type="transmembrane region" description="Helical" evidence="1">
    <location>
        <begin position="40"/>
        <end position="57"/>
    </location>
</feature>
<keyword evidence="3" id="KW-1185">Reference proteome</keyword>
<keyword evidence="1" id="KW-0812">Transmembrane</keyword>
<reference evidence="2 3" key="1">
    <citation type="submission" date="2019-07" db="EMBL/GenBank/DDBJ databases">
        <title>Qingshengfaniella alkalisoli gen. nov., sp. nov., isolated from saline soil.</title>
        <authorList>
            <person name="Xu L."/>
            <person name="Huang X.-X."/>
            <person name="Sun J.-Q."/>
        </authorList>
    </citation>
    <scope>NUCLEOTIDE SEQUENCE [LARGE SCALE GENOMIC DNA]</scope>
    <source>
        <strain evidence="2 3">DSM 27279</strain>
    </source>
</reference>
<feature type="transmembrane region" description="Helical" evidence="1">
    <location>
        <begin position="6"/>
        <end position="28"/>
    </location>
</feature>
<dbReference type="RefSeq" id="WP_143948610.1">
    <property type="nucleotide sequence ID" value="NZ_BAABMB010000006.1"/>
</dbReference>
<name>A0A556AMM1_9BURK</name>
<dbReference type="Pfam" id="PF10067">
    <property type="entry name" value="DUF2306"/>
    <property type="match status" value="1"/>
</dbReference>
<evidence type="ECO:0000256" key="1">
    <source>
        <dbReference type="SAM" id="Phobius"/>
    </source>
</evidence>
<feature type="transmembrane region" description="Helical" evidence="1">
    <location>
        <begin position="63"/>
        <end position="82"/>
    </location>
</feature>
<evidence type="ECO:0000313" key="3">
    <source>
        <dbReference type="Proteomes" id="UP000318405"/>
    </source>
</evidence>
<proteinExistence type="predicted"/>
<dbReference type="AlphaFoldDB" id="A0A556AMM1"/>
<dbReference type="OrthoDB" id="3749011at2"/>
<dbReference type="InterPro" id="IPR018750">
    <property type="entry name" value="DUF2306_membrane"/>
</dbReference>
<dbReference type="Proteomes" id="UP000318405">
    <property type="component" value="Unassembled WGS sequence"/>
</dbReference>
<dbReference type="EMBL" id="VLTJ01000025">
    <property type="protein sequence ID" value="TSH94136.1"/>
    <property type="molecule type" value="Genomic_DNA"/>
</dbReference>
<accession>A0A556AMM1</accession>
<protein>
    <submittedName>
        <fullName evidence="2">DUF2306 domain-containing protein</fullName>
    </submittedName>
</protein>